<dbReference type="Pfam" id="PF12796">
    <property type="entry name" value="Ank_2"/>
    <property type="match status" value="1"/>
</dbReference>
<organism evidence="5 6">
    <name type="scientific">Tritrichomonas musculus</name>
    <dbReference type="NCBI Taxonomy" id="1915356"/>
    <lineage>
        <taxon>Eukaryota</taxon>
        <taxon>Metamonada</taxon>
        <taxon>Parabasalia</taxon>
        <taxon>Tritrichomonadida</taxon>
        <taxon>Tritrichomonadidae</taxon>
        <taxon>Tritrichomonas</taxon>
    </lineage>
</organism>
<name>A0ABR2KM77_9EUKA</name>
<comment type="caution">
    <text evidence="5">The sequence shown here is derived from an EMBL/GenBank/DDBJ whole genome shotgun (WGS) entry which is preliminary data.</text>
</comment>
<evidence type="ECO:0000313" key="6">
    <source>
        <dbReference type="Proteomes" id="UP001470230"/>
    </source>
</evidence>
<keyword evidence="6" id="KW-1185">Reference proteome</keyword>
<dbReference type="SUPFAM" id="SSF48403">
    <property type="entry name" value="Ankyrin repeat"/>
    <property type="match status" value="1"/>
</dbReference>
<evidence type="ECO:0000256" key="4">
    <source>
        <dbReference type="SAM" id="MobiDB-lite"/>
    </source>
</evidence>
<gene>
    <name evidence="5" type="ORF">M9Y10_029448</name>
</gene>
<dbReference type="PANTHER" id="PTHR24193:SF121">
    <property type="entry name" value="ADA2A-CONTAINING COMPLEX COMPONENT 3, ISOFORM D"/>
    <property type="match status" value="1"/>
</dbReference>
<feature type="region of interest" description="Disordered" evidence="4">
    <location>
        <begin position="363"/>
        <end position="432"/>
    </location>
</feature>
<dbReference type="Gene3D" id="1.25.40.20">
    <property type="entry name" value="Ankyrin repeat-containing domain"/>
    <property type="match status" value="2"/>
</dbReference>
<feature type="compositionally biased region" description="Polar residues" evidence="4">
    <location>
        <begin position="404"/>
        <end position="413"/>
    </location>
</feature>
<dbReference type="InterPro" id="IPR002110">
    <property type="entry name" value="Ankyrin_rpt"/>
</dbReference>
<dbReference type="InterPro" id="IPR036770">
    <property type="entry name" value="Ankyrin_rpt-contain_sf"/>
</dbReference>
<evidence type="ECO:0000256" key="3">
    <source>
        <dbReference type="PROSITE-ProRule" id="PRU00023"/>
    </source>
</evidence>
<protein>
    <recommendedName>
        <fullName evidence="7">DUF3447 domain-containing protein</fullName>
    </recommendedName>
</protein>
<dbReference type="PROSITE" id="PS50088">
    <property type="entry name" value="ANK_REPEAT"/>
    <property type="match status" value="1"/>
</dbReference>
<evidence type="ECO:0000256" key="1">
    <source>
        <dbReference type="ARBA" id="ARBA00022737"/>
    </source>
</evidence>
<accession>A0ABR2KM77</accession>
<keyword evidence="2 3" id="KW-0040">ANK repeat</keyword>
<dbReference type="PANTHER" id="PTHR24193">
    <property type="entry name" value="ANKYRIN REPEAT PROTEIN"/>
    <property type="match status" value="1"/>
</dbReference>
<evidence type="ECO:0000313" key="5">
    <source>
        <dbReference type="EMBL" id="KAK8892225.1"/>
    </source>
</evidence>
<reference evidence="5 6" key="1">
    <citation type="submission" date="2024-04" db="EMBL/GenBank/DDBJ databases">
        <title>Tritrichomonas musculus Genome.</title>
        <authorList>
            <person name="Alves-Ferreira E."/>
            <person name="Grigg M."/>
            <person name="Lorenzi H."/>
            <person name="Galac M."/>
        </authorList>
    </citation>
    <scope>NUCLEOTIDE SEQUENCE [LARGE SCALE GENOMIC DNA]</scope>
    <source>
        <strain evidence="5 6">EAF2021</strain>
    </source>
</reference>
<proteinExistence type="predicted"/>
<feature type="repeat" description="ANK" evidence="3">
    <location>
        <begin position="279"/>
        <end position="311"/>
    </location>
</feature>
<dbReference type="Pfam" id="PF13637">
    <property type="entry name" value="Ank_4"/>
    <property type="match status" value="1"/>
</dbReference>
<evidence type="ECO:0008006" key="7">
    <source>
        <dbReference type="Google" id="ProtNLM"/>
    </source>
</evidence>
<dbReference type="Proteomes" id="UP001470230">
    <property type="component" value="Unassembled WGS sequence"/>
</dbReference>
<dbReference type="InterPro" id="IPR050663">
    <property type="entry name" value="Ankyrin-SOCS_Box"/>
</dbReference>
<keyword evidence="1" id="KW-0677">Repeat</keyword>
<dbReference type="EMBL" id="JAPFFF010000004">
    <property type="protein sequence ID" value="KAK8892225.1"/>
    <property type="molecule type" value="Genomic_DNA"/>
</dbReference>
<sequence length="658" mass="75808">MEEQTIYLQEILLNLSEENFESTLEFLKNSIYIKIKSNLFLLVHNFFIAATCRPKNMMILSHLLFELYSSSINKENALKFLPQAIHDETKYNLYPPFYFYYCLMKSGFPVDLIISSLVDQFESSLRKSLINQNLKFFKDDQIFYGYALFAPELIEANKFEWFNYIMQYYNDNQYNIEDQSKTHEKNSKNKNSFNNDIKLSKNVKLFIKKFPKLCEKNFKKYKELRDIGWNPDERYVAIQKDDDKELDRILQEEGGESIEKIVNKPINWSVFERCQFLQNKPLPIHVAAFFNSTKCLAYLISHGADLKATDSCGRTVTQFSIAGGWNDMRIFDRNKCSFEGVLHIAAKFHQYHIFEAIKGSLQNNNKTTNNRQKNTNSSQTTGDTSDIESDSTQPSKRGKKTEIQTRSGSNPKLTNKPKPESKPKASSKAKPSTLVAGISNSISINGPQEFLTNNIKGLGTILHQAALSNCVKILTMFLNKSDQNVADDNDSECEFNLNEFVNLQANQEKVSKNKQCYSSYLKNDTPLIVAIKSYNIEALNFLISLPSIDINEKNAILLKSPLHVAAKRGYENILKVLLDHPNIDFNPTDIIGRTPVFEATYYLQYKILKILSDFDEVDFNVKDKYGKKPYEIELVMPVNAISDINYGNMIRLLRKFSR</sequence>
<evidence type="ECO:0000256" key="2">
    <source>
        <dbReference type="ARBA" id="ARBA00023043"/>
    </source>
</evidence>
<dbReference type="SMART" id="SM00248">
    <property type="entry name" value="ANK"/>
    <property type="match status" value="5"/>
</dbReference>
<dbReference type="PROSITE" id="PS50297">
    <property type="entry name" value="ANK_REP_REGION"/>
    <property type="match status" value="1"/>
</dbReference>
<feature type="compositionally biased region" description="Low complexity" evidence="4">
    <location>
        <begin position="363"/>
        <end position="381"/>
    </location>
</feature>